<sequence length="528" mass="61169">MAYKIPGHCLACDTCRPVCPTGAVKIEDNHYWIDPDLCNNCEGYYSEPQCLMLCPISCPLPSESKKGRYKAELRPVTSPSLFANGKNHPFASSMVMWELCNLLTQRQSLDWKFDEVGEPYYERRVNGGRGMITLRMSDHSIGELALTGIQSFDIRAACMHLIYAAHATALEKPWEEEFIISDRQIEEYLELDKRKDLSKATKLSLIRKIAEQPCFITGSINWPKQGKVNKFLIVNSPLWHLTEVQHHFQEDEMGCKYLVGLTFKIKAGIWAKYFLNQQGCKEQTAFYQYGILPQSLLSIVMSIWQQHEGAVRMMLWLLFKTKMGKEQRITVPKLMRVAYGEEKLTFASQRREERKRLLRTFERDLECLNHYGLKPVFDSVTYPPEIQPLWAKLGELPDDADAALDFWIQDGSNETRITDASPRGKWNLLMNARILWFELPVDWEQRMKTPKQQQRGTQTRKIKLKPELNLLPEQIVTARKKQGMSQRELARMTGKSQSWIRDLENGRLSAKFSDQTLLRKVLGLNKNH</sequence>
<dbReference type="SUPFAM" id="SSF54862">
    <property type="entry name" value="4Fe-4S ferredoxins"/>
    <property type="match status" value="1"/>
</dbReference>
<keyword evidence="7" id="KW-1185">Reference proteome</keyword>
<dbReference type="Pfam" id="PF01381">
    <property type="entry name" value="HTH_3"/>
    <property type="match status" value="1"/>
</dbReference>
<dbReference type="PROSITE" id="PS51379">
    <property type="entry name" value="4FE4S_FER_2"/>
    <property type="match status" value="1"/>
</dbReference>
<dbReference type="CDD" id="cd00093">
    <property type="entry name" value="HTH_XRE"/>
    <property type="match status" value="1"/>
</dbReference>
<evidence type="ECO:0000313" key="7">
    <source>
        <dbReference type="Proteomes" id="UP001153719"/>
    </source>
</evidence>
<dbReference type="GO" id="GO:0051536">
    <property type="term" value="F:iron-sulfur cluster binding"/>
    <property type="evidence" value="ECO:0007669"/>
    <property type="project" value="UniProtKB-KW"/>
</dbReference>
<proteinExistence type="predicted"/>
<keyword evidence="3" id="KW-0411">Iron-sulfur</keyword>
<protein>
    <submittedName>
        <fullName evidence="6">Ferredoxin-2</fullName>
    </submittedName>
</protein>
<feature type="domain" description="4Fe-4S ferredoxin-type" evidence="5">
    <location>
        <begin position="1"/>
        <end position="29"/>
    </location>
</feature>
<dbReference type="EMBL" id="LR882967">
    <property type="protein sequence ID" value="CAD5951610.1"/>
    <property type="molecule type" value="Genomic_DNA"/>
</dbReference>
<keyword evidence="2" id="KW-0408">Iron</keyword>
<dbReference type="PROSITE" id="PS00198">
    <property type="entry name" value="4FE4S_FER_1"/>
    <property type="match status" value="1"/>
</dbReference>
<dbReference type="GO" id="GO:0046872">
    <property type="term" value="F:metal ion binding"/>
    <property type="evidence" value="ECO:0007669"/>
    <property type="project" value="UniProtKB-KW"/>
</dbReference>
<accession>A0A9W4G672</accession>
<dbReference type="SMART" id="SM00530">
    <property type="entry name" value="HTH_XRE"/>
    <property type="match status" value="1"/>
</dbReference>
<dbReference type="RefSeq" id="WP_254173918.1">
    <property type="nucleotide sequence ID" value="NZ_LR882967.1"/>
</dbReference>
<dbReference type="AlphaFoldDB" id="A0A9W4G672"/>
<evidence type="ECO:0000313" key="6">
    <source>
        <dbReference type="EMBL" id="CAD5951610.1"/>
    </source>
</evidence>
<dbReference type="Gene3D" id="3.30.70.20">
    <property type="match status" value="1"/>
</dbReference>
<name>A0A9W4G672_9CYAN</name>
<dbReference type="GO" id="GO:0003677">
    <property type="term" value="F:DNA binding"/>
    <property type="evidence" value="ECO:0007669"/>
    <property type="project" value="InterPro"/>
</dbReference>
<organism evidence="6 7">
    <name type="scientific">Planktothrix pseudagardhii</name>
    <dbReference type="NCBI Taxonomy" id="132604"/>
    <lineage>
        <taxon>Bacteria</taxon>
        <taxon>Bacillati</taxon>
        <taxon>Cyanobacteriota</taxon>
        <taxon>Cyanophyceae</taxon>
        <taxon>Oscillatoriophycideae</taxon>
        <taxon>Oscillatoriales</taxon>
        <taxon>Microcoleaceae</taxon>
        <taxon>Planktothrix</taxon>
    </lineage>
</organism>
<dbReference type="InterPro" id="IPR001387">
    <property type="entry name" value="Cro/C1-type_HTH"/>
</dbReference>
<evidence type="ECO:0000259" key="5">
    <source>
        <dbReference type="PROSITE" id="PS51379"/>
    </source>
</evidence>
<dbReference type="KEGG" id="ppsu:NO713_02596"/>
<dbReference type="SUPFAM" id="SSF47413">
    <property type="entry name" value="lambda repressor-like DNA-binding domains"/>
    <property type="match status" value="1"/>
</dbReference>
<dbReference type="InterPro" id="IPR017900">
    <property type="entry name" value="4Fe4S_Fe_S_CS"/>
</dbReference>
<dbReference type="Proteomes" id="UP001153719">
    <property type="component" value="Chromosome"/>
</dbReference>
<evidence type="ECO:0000256" key="1">
    <source>
        <dbReference type="ARBA" id="ARBA00022723"/>
    </source>
</evidence>
<evidence type="ECO:0000256" key="2">
    <source>
        <dbReference type="ARBA" id="ARBA00023004"/>
    </source>
</evidence>
<evidence type="ECO:0000259" key="4">
    <source>
        <dbReference type="PROSITE" id="PS50943"/>
    </source>
</evidence>
<evidence type="ECO:0000256" key="3">
    <source>
        <dbReference type="ARBA" id="ARBA00023014"/>
    </source>
</evidence>
<dbReference type="InterPro" id="IPR010982">
    <property type="entry name" value="Lambda_DNA-bd_dom_sf"/>
</dbReference>
<feature type="domain" description="HTH cro/C1-type" evidence="4">
    <location>
        <begin position="475"/>
        <end position="507"/>
    </location>
</feature>
<dbReference type="Gene3D" id="1.10.260.40">
    <property type="entry name" value="lambda repressor-like DNA-binding domains"/>
    <property type="match status" value="1"/>
</dbReference>
<dbReference type="PROSITE" id="PS50943">
    <property type="entry name" value="HTH_CROC1"/>
    <property type="match status" value="1"/>
</dbReference>
<gene>
    <name evidence="6" type="ORF">NO713_02596</name>
</gene>
<dbReference type="InterPro" id="IPR017896">
    <property type="entry name" value="4Fe4S_Fe-S-bd"/>
</dbReference>
<keyword evidence="1" id="KW-0479">Metal-binding</keyword>
<reference evidence="6" key="1">
    <citation type="submission" date="2020-09" db="EMBL/GenBank/DDBJ databases">
        <authorList>
            <person name="Blom J."/>
        </authorList>
    </citation>
    <scope>NUCLEOTIDE SEQUENCE</scope>
    <source>
        <strain evidence="6">No.713</strain>
    </source>
</reference>